<comment type="caution">
    <text evidence="1">The sequence shown here is derived from an EMBL/GenBank/DDBJ whole genome shotgun (WGS) entry which is preliminary data.</text>
</comment>
<evidence type="ECO:0000313" key="1">
    <source>
        <dbReference type="EMBL" id="GBR72766.1"/>
    </source>
</evidence>
<proteinExistence type="predicted"/>
<sequence length="155" mass="18274">MTTTNEKFTFWISYYYALKNLGSENFKVVMLALFEYAFFNKRTELSGRNLDTFLSLKPYIDSGRIKVFAGQKGGRKRTARKLYDLKNGEVVLSETGKKYETLLKKVNKYCTENSINIDCEKLAIKYCNKKINDLPKLIEEWKSQDDQYEKRKNEQ</sequence>
<dbReference type="Proteomes" id="UP000269352">
    <property type="component" value="Unassembled WGS sequence"/>
</dbReference>
<gene>
    <name evidence="1" type="ORF">NO1_0251</name>
</gene>
<evidence type="ECO:0000313" key="2">
    <source>
        <dbReference type="Proteomes" id="UP000269352"/>
    </source>
</evidence>
<reference evidence="1 2" key="1">
    <citation type="journal article" date="2019" name="ISME J.">
        <title>Genome analyses of uncultured TG2/ZB3 bacteria in 'Margulisbacteria' specifically attached to ectosymbiotic spirochetes of protists in the termite gut.</title>
        <authorList>
            <person name="Utami Y.D."/>
            <person name="Kuwahara H."/>
            <person name="Igai K."/>
            <person name="Murakami T."/>
            <person name="Sugaya K."/>
            <person name="Morikawa T."/>
            <person name="Nagura Y."/>
            <person name="Yuki M."/>
            <person name="Deevong P."/>
            <person name="Inoue T."/>
            <person name="Kihara K."/>
            <person name="Lo N."/>
            <person name="Yamada A."/>
            <person name="Ohkuma M."/>
            <person name="Hongoh Y."/>
        </authorList>
    </citation>
    <scope>NUCLEOTIDE SEQUENCE [LARGE SCALE GENOMIC DNA]</scope>
    <source>
        <strain evidence="1">NkOx7-01</strain>
    </source>
</reference>
<name>A0A388T9A3_TERA1</name>
<accession>A0A388T9A3</accession>
<dbReference type="AlphaFoldDB" id="A0A388T9A3"/>
<keyword evidence="2" id="KW-1185">Reference proteome</keyword>
<organism evidence="1 2">
    <name type="scientific">Termititenax aidoneus</name>
    <dbReference type="NCBI Taxonomy" id="2218524"/>
    <lineage>
        <taxon>Bacteria</taxon>
        <taxon>Bacillati</taxon>
        <taxon>Candidatus Margulisiibacteriota</taxon>
        <taxon>Candidatus Termititenacia</taxon>
        <taxon>Candidatus Termititenacales</taxon>
        <taxon>Candidatus Termititenacaceae</taxon>
        <taxon>Candidatus Termititenax</taxon>
    </lineage>
</organism>
<dbReference type="EMBL" id="BGZN01000002">
    <property type="protein sequence ID" value="GBR72766.1"/>
    <property type="molecule type" value="Genomic_DNA"/>
</dbReference>
<protein>
    <submittedName>
        <fullName evidence="1">Uncharacterized protein</fullName>
    </submittedName>
</protein>